<sequence length="382" mass="39928">MTTMTTTTATPTTPVSSSSSTTTLAPAGQPGSSSAASVPLIAGAAGGGLLVIIVACILIIAALRRRRSHSKTASTLHLHARQPVQQDQSSMYMNPAYENANADVLNKYDTTRAPLSGTTQPPLSSSSGAPAGAAHDDATYTIPHYAALYAQGHNNQGRSHGRNHHDSNHSRNSGGDGQHYSMPGAADHRVYMQPVTSLPSSLHGGDGYLVPATQHRRIGGGGGDANHVRDYMEPVVSGVVPADYSELDGTHVQYVPSYAVAGDMESGYIEQQGNAGVYSVATAAVMGDAGDTGAAYEVVGRRQQHRGHHQGRTRAYDDDGAVSTAAIATADDPDYVDGATLQEDLPVEMYRDVEPRRRRVPSLSLSRSRGGDGDDDGGDVAV</sequence>
<protein>
    <submittedName>
        <fullName evidence="3">Uncharacterized protein</fullName>
    </submittedName>
</protein>
<feature type="compositionally biased region" description="Low complexity" evidence="1">
    <location>
        <begin position="121"/>
        <end position="133"/>
    </location>
</feature>
<accession>F2UNT5</accession>
<organism evidence="4">
    <name type="scientific">Salpingoeca rosetta (strain ATCC 50818 / BSB-021)</name>
    <dbReference type="NCBI Taxonomy" id="946362"/>
    <lineage>
        <taxon>Eukaryota</taxon>
        <taxon>Choanoflagellata</taxon>
        <taxon>Craspedida</taxon>
        <taxon>Salpingoecidae</taxon>
        <taxon>Salpingoeca</taxon>
    </lineage>
</organism>
<keyword evidence="2" id="KW-0812">Transmembrane</keyword>
<feature type="compositionally biased region" description="Acidic residues" evidence="1">
    <location>
        <begin position="373"/>
        <end position="382"/>
    </location>
</feature>
<keyword evidence="2" id="KW-1133">Transmembrane helix</keyword>
<evidence type="ECO:0000256" key="1">
    <source>
        <dbReference type="SAM" id="MobiDB-lite"/>
    </source>
</evidence>
<reference evidence="3" key="1">
    <citation type="submission" date="2009-08" db="EMBL/GenBank/DDBJ databases">
        <title>Annotation of Salpingoeca rosetta.</title>
        <authorList>
            <consortium name="The Broad Institute Genome Sequencing Platform"/>
            <person name="Russ C."/>
            <person name="Cuomo C."/>
            <person name="Burger G."/>
            <person name="Gray M.W."/>
            <person name="Holland P.W.H."/>
            <person name="King N."/>
            <person name="Lang F.B.F."/>
            <person name="Roger A.J."/>
            <person name="Ruiz-Trillo I."/>
            <person name="Young S.K."/>
            <person name="Zeng Q."/>
            <person name="Gargeya S."/>
            <person name="Alvarado L."/>
            <person name="Berlin A."/>
            <person name="Chapman S.B."/>
            <person name="Chen Z."/>
            <person name="Freedman E."/>
            <person name="Gellesch M."/>
            <person name="Goldberg J."/>
            <person name="Griggs A."/>
            <person name="Gujja S."/>
            <person name="Heilman E."/>
            <person name="Heiman D."/>
            <person name="Howarth C."/>
            <person name="Mehta T."/>
            <person name="Neiman D."/>
            <person name="Pearson M."/>
            <person name="Roberts A."/>
            <person name="Saif S."/>
            <person name="Shea T."/>
            <person name="Shenoy N."/>
            <person name="Sisk P."/>
            <person name="Stolte C."/>
            <person name="Sykes S."/>
            <person name="White J."/>
            <person name="Yandava C."/>
            <person name="Haas B."/>
            <person name="Nusbaum C."/>
            <person name="Birren B."/>
        </authorList>
    </citation>
    <scope>NUCLEOTIDE SEQUENCE [LARGE SCALE GENOMIC DNA]</scope>
    <source>
        <strain evidence="3">ATCC 50818</strain>
    </source>
</reference>
<feature type="transmembrane region" description="Helical" evidence="2">
    <location>
        <begin position="40"/>
        <end position="63"/>
    </location>
</feature>
<dbReference type="CDD" id="cd12087">
    <property type="entry name" value="TM_EGFR-like"/>
    <property type="match status" value="1"/>
</dbReference>
<dbReference type="EMBL" id="GL832985">
    <property type="protein sequence ID" value="EGD79290.1"/>
    <property type="molecule type" value="Genomic_DNA"/>
</dbReference>
<name>F2UNT5_SALR5</name>
<dbReference type="GeneID" id="16069603"/>
<dbReference type="RefSeq" id="XP_004989061.1">
    <property type="nucleotide sequence ID" value="XM_004989004.1"/>
</dbReference>
<dbReference type="AlphaFoldDB" id="F2UNT5"/>
<evidence type="ECO:0000313" key="3">
    <source>
        <dbReference type="EMBL" id="EGD79290.1"/>
    </source>
</evidence>
<gene>
    <name evidence="3" type="ORF">PTSG_09706</name>
</gene>
<proteinExistence type="predicted"/>
<keyword evidence="2" id="KW-0472">Membrane</keyword>
<evidence type="ECO:0000313" key="4">
    <source>
        <dbReference type="Proteomes" id="UP000007799"/>
    </source>
</evidence>
<feature type="region of interest" description="Disordered" evidence="1">
    <location>
        <begin position="153"/>
        <end position="184"/>
    </location>
</feature>
<dbReference type="KEGG" id="sre:PTSG_09706"/>
<dbReference type="InParanoid" id="F2UNT5"/>
<feature type="region of interest" description="Disordered" evidence="1">
    <location>
        <begin position="1"/>
        <end position="35"/>
    </location>
</feature>
<feature type="region of interest" description="Disordered" evidence="1">
    <location>
        <begin position="111"/>
        <end position="136"/>
    </location>
</feature>
<evidence type="ECO:0000256" key="2">
    <source>
        <dbReference type="SAM" id="Phobius"/>
    </source>
</evidence>
<dbReference type="Proteomes" id="UP000007799">
    <property type="component" value="Unassembled WGS sequence"/>
</dbReference>
<feature type="region of interest" description="Disordered" evidence="1">
    <location>
        <begin position="344"/>
        <end position="382"/>
    </location>
</feature>
<keyword evidence="4" id="KW-1185">Reference proteome</keyword>